<comment type="similarity">
    <text evidence="1">Belongs to the histone deacetylase family.</text>
</comment>
<feature type="domain" description="Histone deacetylase" evidence="3">
    <location>
        <begin position="46"/>
        <end position="312"/>
    </location>
</feature>
<protein>
    <submittedName>
        <fullName evidence="4">Acetoin utilization deacetylase AcuC-like enzyme</fullName>
    </submittedName>
</protein>
<proteinExistence type="inferred from homology"/>
<sequence length="360" mass="39065">MAASKTPPWRLVVVRSHNPHLVSPRSSVHAYYADHFVLPLPSGHRFPMAKYARLRERLAVELPQVQMHEAMPASDGELALAHTPDYIAAVTAGTLSPAALREIGFPWSPAMAERARRSVGATLQACRTAMSGAGVSANLAGGTHHAYADKGGGFCVFNDAAVAARLMQAEHARVARSSGPLLVAIIDLDVHQGNGTARIFERDASVFTLSMHGAKNFPFRKESSDLDIDLPDGCGDAAYLEALEHALDELDRRFIPGLVIYLAGADPHEGDRLGRLKLSFDGLEARDRRVMDWAWQRRVPLAFAMAGGYGADMETTLQVQMHTYRTALEYDQRWQALVPCSSMAAAATGMGAPRWQNAAA</sequence>
<reference evidence="4 5" key="1">
    <citation type="submission" date="2023-07" db="EMBL/GenBank/DDBJ databases">
        <title>Sorghum-associated microbial communities from plants grown in Nebraska, USA.</title>
        <authorList>
            <person name="Schachtman D."/>
        </authorList>
    </citation>
    <scope>NUCLEOTIDE SEQUENCE [LARGE SCALE GENOMIC DNA]</scope>
    <source>
        <strain evidence="4 5">4249</strain>
    </source>
</reference>
<keyword evidence="5" id="KW-1185">Reference proteome</keyword>
<dbReference type="PANTHER" id="PTHR10625:SF19">
    <property type="entry name" value="HISTONE DEACETYLASE 12"/>
    <property type="match status" value="1"/>
</dbReference>
<evidence type="ECO:0000313" key="5">
    <source>
        <dbReference type="Proteomes" id="UP001265700"/>
    </source>
</evidence>
<dbReference type="InterPro" id="IPR023696">
    <property type="entry name" value="Ureohydrolase_dom_sf"/>
</dbReference>
<dbReference type="InterPro" id="IPR023801">
    <property type="entry name" value="His_deacetylse_dom"/>
</dbReference>
<dbReference type="EMBL" id="JAVDWU010000002">
    <property type="protein sequence ID" value="MDR7149285.1"/>
    <property type="molecule type" value="Genomic_DNA"/>
</dbReference>
<dbReference type="InterPro" id="IPR044150">
    <property type="entry name" value="HDAC_classIV"/>
</dbReference>
<keyword evidence="2" id="KW-0378">Hydrolase</keyword>
<dbReference type="InterPro" id="IPR037138">
    <property type="entry name" value="His_deacetylse_dom_sf"/>
</dbReference>
<accession>A0ABU1WJ31</accession>
<dbReference type="Pfam" id="PF00850">
    <property type="entry name" value="Hist_deacetyl"/>
    <property type="match status" value="1"/>
</dbReference>
<evidence type="ECO:0000256" key="2">
    <source>
        <dbReference type="ARBA" id="ARBA00022801"/>
    </source>
</evidence>
<evidence type="ECO:0000259" key="3">
    <source>
        <dbReference type="Pfam" id="PF00850"/>
    </source>
</evidence>
<dbReference type="InterPro" id="IPR000286">
    <property type="entry name" value="HDACs"/>
</dbReference>
<dbReference type="PRINTS" id="PR01270">
    <property type="entry name" value="HDASUPER"/>
</dbReference>
<organism evidence="4 5">
    <name type="scientific">Hydrogenophaga palleronii</name>
    <dbReference type="NCBI Taxonomy" id="65655"/>
    <lineage>
        <taxon>Bacteria</taxon>
        <taxon>Pseudomonadati</taxon>
        <taxon>Pseudomonadota</taxon>
        <taxon>Betaproteobacteria</taxon>
        <taxon>Burkholderiales</taxon>
        <taxon>Comamonadaceae</taxon>
        <taxon>Hydrogenophaga</taxon>
    </lineage>
</organism>
<dbReference type="PANTHER" id="PTHR10625">
    <property type="entry name" value="HISTONE DEACETYLASE HDAC1-RELATED"/>
    <property type="match status" value="1"/>
</dbReference>
<comment type="caution">
    <text evidence="4">The sequence shown here is derived from an EMBL/GenBank/DDBJ whole genome shotgun (WGS) entry which is preliminary data.</text>
</comment>
<dbReference type="Gene3D" id="3.40.800.20">
    <property type="entry name" value="Histone deacetylase domain"/>
    <property type="match status" value="1"/>
</dbReference>
<gene>
    <name evidence="4" type="ORF">J2W49_001234</name>
</gene>
<evidence type="ECO:0000313" key="4">
    <source>
        <dbReference type="EMBL" id="MDR7149285.1"/>
    </source>
</evidence>
<name>A0ABU1WJ31_9BURK</name>
<dbReference type="Proteomes" id="UP001265700">
    <property type="component" value="Unassembled WGS sequence"/>
</dbReference>
<evidence type="ECO:0000256" key="1">
    <source>
        <dbReference type="ARBA" id="ARBA00005947"/>
    </source>
</evidence>
<dbReference type="CDD" id="cd09993">
    <property type="entry name" value="HDAC_classIV"/>
    <property type="match status" value="1"/>
</dbReference>
<dbReference type="SUPFAM" id="SSF52768">
    <property type="entry name" value="Arginase/deacetylase"/>
    <property type="match status" value="1"/>
</dbReference>